<evidence type="ECO:0000256" key="1">
    <source>
        <dbReference type="SAM" id="Phobius"/>
    </source>
</evidence>
<evidence type="ECO:0000313" key="2">
    <source>
        <dbReference type="Proteomes" id="UP000887540"/>
    </source>
</evidence>
<protein>
    <submittedName>
        <fullName evidence="3">G_PROTEIN_RECEP_F1_2 domain-containing protein</fullName>
    </submittedName>
</protein>
<keyword evidence="2" id="KW-1185">Reference proteome</keyword>
<dbReference type="Proteomes" id="UP000887540">
    <property type="component" value="Unplaced"/>
</dbReference>
<accession>A0A914C7D2</accession>
<dbReference type="AlphaFoldDB" id="A0A914C7D2"/>
<dbReference type="PANTHER" id="PTHR46273:SF9">
    <property type="entry name" value="G-PROTEIN COUPLED RECEPTORS FAMILY 1 PROFILE DOMAIN-CONTAINING PROTEIN"/>
    <property type="match status" value="1"/>
</dbReference>
<dbReference type="SUPFAM" id="SSF81321">
    <property type="entry name" value="Family A G protein-coupled receptor-like"/>
    <property type="match status" value="1"/>
</dbReference>
<evidence type="ECO:0000313" key="3">
    <source>
        <dbReference type="WBParaSite" id="ACRNAN_Path_486.g1821.t1"/>
    </source>
</evidence>
<dbReference type="InterPro" id="IPR019427">
    <property type="entry name" value="7TM_GPCR_serpentine_rcpt_Srw"/>
</dbReference>
<feature type="transmembrane region" description="Helical" evidence="1">
    <location>
        <begin position="37"/>
        <end position="58"/>
    </location>
</feature>
<keyword evidence="1" id="KW-0472">Membrane</keyword>
<dbReference type="InterPro" id="IPR053219">
    <property type="entry name" value="GPCR_Dmsr-1"/>
</dbReference>
<feature type="transmembrane region" description="Helical" evidence="1">
    <location>
        <begin position="110"/>
        <end position="132"/>
    </location>
</feature>
<name>A0A914C7D2_9BILA</name>
<dbReference type="Gene3D" id="1.20.1070.10">
    <property type="entry name" value="Rhodopsin 7-helix transmembrane proteins"/>
    <property type="match status" value="1"/>
</dbReference>
<keyword evidence="1" id="KW-1133">Transmembrane helix</keyword>
<dbReference type="GO" id="GO:0008528">
    <property type="term" value="F:G protein-coupled peptide receptor activity"/>
    <property type="evidence" value="ECO:0007669"/>
    <property type="project" value="InterPro"/>
</dbReference>
<dbReference type="WBParaSite" id="ACRNAN_Path_486.g1821.t1">
    <property type="protein sequence ID" value="ACRNAN_Path_486.g1821.t1"/>
    <property type="gene ID" value="ACRNAN_Path_486.g1821"/>
</dbReference>
<dbReference type="GO" id="GO:0005886">
    <property type="term" value="C:plasma membrane"/>
    <property type="evidence" value="ECO:0007669"/>
    <property type="project" value="TreeGrafter"/>
</dbReference>
<proteinExistence type="predicted"/>
<sequence>MICSGELELFNLNDNNTLQFLDFIIGISDSYGYYHKYISLFLCTFGNLANLIHIWVLTRPRMWKYMVNKLLSVIAAGDILKMTFYIIYIIRFDFMVDHNNPPIGFNLSWMVFAIGHVVITIALHTIGLYLWAATAFIRYKASQKLNNILNHHNATWCALSFAITLLVFTFSIPTILIHEIIKTDVINGNSLYQVANPMVKGYIFQDSALCFIVNIYICIMP</sequence>
<keyword evidence="1" id="KW-0812">Transmembrane</keyword>
<organism evidence="2 3">
    <name type="scientific">Acrobeloides nanus</name>
    <dbReference type="NCBI Taxonomy" id="290746"/>
    <lineage>
        <taxon>Eukaryota</taxon>
        <taxon>Metazoa</taxon>
        <taxon>Ecdysozoa</taxon>
        <taxon>Nematoda</taxon>
        <taxon>Chromadorea</taxon>
        <taxon>Rhabditida</taxon>
        <taxon>Tylenchina</taxon>
        <taxon>Cephalobomorpha</taxon>
        <taxon>Cephaloboidea</taxon>
        <taxon>Cephalobidae</taxon>
        <taxon>Acrobeloides</taxon>
    </lineage>
</organism>
<feature type="transmembrane region" description="Helical" evidence="1">
    <location>
        <begin position="201"/>
        <end position="219"/>
    </location>
</feature>
<dbReference type="Pfam" id="PF10324">
    <property type="entry name" value="7TM_GPCR_Srw"/>
    <property type="match status" value="1"/>
</dbReference>
<feature type="transmembrane region" description="Helical" evidence="1">
    <location>
        <begin position="153"/>
        <end position="181"/>
    </location>
</feature>
<feature type="transmembrane region" description="Helical" evidence="1">
    <location>
        <begin position="70"/>
        <end position="90"/>
    </location>
</feature>
<reference evidence="3" key="1">
    <citation type="submission" date="2022-11" db="UniProtKB">
        <authorList>
            <consortium name="WormBaseParasite"/>
        </authorList>
    </citation>
    <scope>IDENTIFICATION</scope>
</reference>
<dbReference type="PANTHER" id="PTHR46273">
    <property type="entry name" value="MYOSUPPRESSIN RECEPTOR 1, ISOFORM B-RELATED"/>
    <property type="match status" value="1"/>
</dbReference>